<evidence type="ECO:0000256" key="4">
    <source>
        <dbReference type="ARBA" id="ARBA00022490"/>
    </source>
</evidence>
<evidence type="ECO:0000256" key="10">
    <source>
        <dbReference type="RuleBase" id="RU000578"/>
    </source>
</evidence>
<evidence type="ECO:0000256" key="3">
    <source>
        <dbReference type="ARBA" id="ARBA00020170"/>
    </source>
</evidence>
<dbReference type="HAMAP" id="MF_00365">
    <property type="entry name" value="RecF"/>
    <property type="match status" value="1"/>
</dbReference>
<evidence type="ECO:0000256" key="6">
    <source>
        <dbReference type="ARBA" id="ARBA00022741"/>
    </source>
</evidence>
<keyword evidence="9 10" id="KW-0227">DNA damage</keyword>
<protein>
    <recommendedName>
        <fullName evidence="3 9">DNA replication and repair protein RecF</fullName>
    </recommendedName>
</protein>
<keyword evidence="5 9" id="KW-0235">DNA replication</keyword>
<dbReference type="RefSeq" id="WP_390196956.1">
    <property type="nucleotide sequence ID" value="NZ_JBHMEP010000012.1"/>
</dbReference>
<evidence type="ECO:0000256" key="7">
    <source>
        <dbReference type="ARBA" id="ARBA00022840"/>
    </source>
</evidence>
<comment type="subcellular location">
    <subcellularLocation>
        <location evidence="1 9 10">Cytoplasm</location>
    </subcellularLocation>
</comment>
<keyword evidence="13" id="KW-1185">Reference proteome</keyword>
<feature type="binding site" evidence="9">
    <location>
        <begin position="30"/>
        <end position="37"/>
    </location>
    <ligand>
        <name>ATP</name>
        <dbReference type="ChEBI" id="CHEBI:30616"/>
    </ligand>
</feature>
<dbReference type="InterPro" id="IPR042174">
    <property type="entry name" value="RecF_2"/>
</dbReference>
<evidence type="ECO:0000313" key="13">
    <source>
        <dbReference type="Proteomes" id="UP001589645"/>
    </source>
</evidence>
<dbReference type="Gene3D" id="3.40.50.300">
    <property type="entry name" value="P-loop containing nucleotide triphosphate hydrolases"/>
    <property type="match status" value="1"/>
</dbReference>
<comment type="function">
    <text evidence="9 10">The RecF protein is involved in DNA metabolism; it is required for DNA replication and normal SOS inducibility. RecF binds preferentially to single-stranded, linear DNA. It also seems to bind ATP.</text>
</comment>
<keyword evidence="9 10" id="KW-0234">DNA repair</keyword>
<evidence type="ECO:0000256" key="5">
    <source>
        <dbReference type="ARBA" id="ARBA00022705"/>
    </source>
</evidence>
<keyword evidence="6 9" id="KW-0547">Nucleotide-binding</keyword>
<evidence type="ECO:0000256" key="2">
    <source>
        <dbReference type="ARBA" id="ARBA00008016"/>
    </source>
</evidence>
<gene>
    <name evidence="9 12" type="primary">recF</name>
    <name evidence="12" type="ORF">ACFFUV_20805</name>
</gene>
<dbReference type="InterPro" id="IPR003395">
    <property type="entry name" value="RecF/RecN/SMC_N"/>
</dbReference>
<evidence type="ECO:0000259" key="11">
    <source>
        <dbReference type="Pfam" id="PF02463"/>
    </source>
</evidence>
<dbReference type="PANTHER" id="PTHR32182">
    <property type="entry name" value="DNA REPLICATION AND REPAIR PROTEIN RECF"/>
    <property type="match status" value="1"/>
</dbReference>
<dbReference type="Gene3D" id="1.20.1050.90">
    <property type="entry name" value="RecF/RecN/SMC, N-terminal domain"/>
    <property type="match status" value="1"/>
</dbReference>
<dbReference type="EMBL" id="JBHMEP010000012">
    <property type="protein sequence ID" value="MFB9137404.1"/>
    <property type="molecule type" value="Genomic_DNA"/>
</dbReference>
<reference evidence="12 13" key="1">
    <citation type="submission" date="2024-09" db="EMBL/GenBank/DDBJ databases">
        <authorList>
            <person name="Sun Q."/>
            <person name="Mori K."/>
        </authorList>
    </citation>
    <scope>NUCLEOTIDE SEQUENCE [LARGE SCALE GENOMIC DNA]</scope>
    <source>
        <strain evidence="12 13">CECT 8064</strain>
    </source>
</reference>
<dbReference type="Proteomes" id="UP001589645">
    <property type="component" value="Unassembled WGS sequence"/>
</dbReference>
<keyword evidence="9 10" id="KW-0742">SOS response</keyword>
<accession>A0ABV5HT30</accession>
<dbReference type="InterPro" id="IPR018078">
    <property type="entry name" value="DNA-binding_RecF_CS"/>
</dbReference>
<proteinExistence type="inferred from homology"/>
<dbReference type="PANTHER" id="PTHR32182:SF0">
    <property type="entry name" value="DNA REPLICATION AND REPAIR PROTEIN RECF"/>
    <property type="match status" value="1"/>
</dbReference>
<sequence>MPLNRLVIQQFRNIKACDIELSTGFNFLIGPNGSGKTSVLEAIYMLGHGRSFKSTLTGRVIQNQCDELFIHGRIHQPEQDNSSSSARFLNSNQFELPVGINKQRDGSTEVKIGGQSGQKLAQLAQVLPLQLIHPEGFELLTDGPKHRRAFIDWGVFHSQPGFYEAWGRFKRLNKQRNALLKTAQRYRELSYWDQQLAQLAEQISVWRAEYVEQLSGQAQALCKTFLPEFDISLKYYRGWEKETDYQELLERNFERDQALGYTVSGPNKADLRIKVNGTPVEDVLSRGQLKLMVCALRVAQGQHLTQQTGKQCIYLIDDFASELDSQRRKRLADSLKQTGAQVFVSSITEHQIADMRDGDKGKMFHVEHGTIEQG</sequence>
<dbReference type="PROSITE" id="PS00618">
    <property type="entry name" value="RECF_2"/>
    <property type="match status" value="1"/>
</dbReference>
<dbReference type="SUPFAM" id="SSF52540">
    <property type="entry name" value="P-loop containing nucleoside triphosphate hydrolases"/>
    <property type="match status" value="1"/>
</dbReference>
<comment type="caution">
    <text evidence="12">The sequence shown here is derived from an EMBL/GenBank/DDBJ whole genome shotgun (WGS) entry which is preliminary data.</text>
</comment>
<evidence type="ECO:0000313" key="12">
    <source>
        <dbReference type="EMBL" id="MFB9137404.1"/>
    </source>
</evidence>
<keyword evidence="4 9" id="KW-0963">Cytoplasm</keyword>
<organism evidence="12 13">
    <name type="scientific">Vibrio olivae</name>
    <dbReference type="NCBI Taxonomy" id="1243002"/>
    <lineage>
        <taxon>Bacteria</taxon>
        <taxon>Pseudomonadati</taxon>
        <taxon>Pseudomonadota</taxon>
        <taxon>Gammaproteobacteria</taxon>
        <taxon>Vibrionales</taxon>
        <taxon>Vibrionaceae</taxon>
        <taxon>Vibrio</taxon>
    </lineage>
</organism>
<evidence type="ECO:0000256" key="1">
    <source>
        <dbReference type="ARBA" id="ARBA00004496"/>
    </source>
</evidence>
<feature type="domain" description="RecF/RecN/SMC N-terminal" evidence="11">
    <location>
        <begin position="3"/>
        <end position="367"/>
    </location>
</feature>
<name>A0ABV5HT30_9VIBR</name>
<evidence type="ECO:0000256" key="9">
    <source>
        <dbReference type="HAMAP-Rule" id="MF_00365"/>
    </source>
</evidence>
<dbReference type="InterPro" id="IPR027417">
    <property type="entry name" value="P-loop_NTPase"/>
</dbReference>
<keyword evidence="7 9" id="KW-0067">ATP-binding</keyword>
<dbReference type="Pfam" id="PF02463">
    <property type="entry name" value="SMC_N"/>
    <property type="match status" value="1"/>
</dbReference>
<keyword evidence="8 9" id="KW-0238">DNA-binding</keyword>
<evidence type="ECO:0000256" key="8">
    <source>
        <dbReference type="ARBA" id="ARBA00023125"/>
    </source>
</evidence>
<dbReference type="PROSITE" id="PS00617">
    <property type="entry name" value="RECF_1"/>
    <property type="match status" value="1"/>
</dbReference>
<dbReference type="InterPro" id="IPR001238">
    <property type="entry name" value="DNA-binding_RecF"/>
</dbReference>
<dbReference type="NCBIfam" id="TIGR00611">
    <property type="entry name" value="recf"/>
    <property type="match status" value="1"/>
</dbReference>
<comment type="similarity">
    <text evidence="2 9 10">Belongs to the RecF family.</text>
</comment>